<organism evidence="6 7">
    <name type="scientific">Qingshengfaniella alkalisoli</name>
    <dbReference type="NCBI Taxonomy" id="2599296"/>
    <lineage>
        <taxon>Bacteria</taxon>
        <taxon>Pseudomonadati</taxon>
        <taxon>Pseudomonadota</taxon>
        <taxon>Alphaproteobacteria</taxon>
        <taxon>Rhodobacterales</taxon>
        <taxon>Paracoccaceae</taxon>
        <taxon>Qingshengfaniella</taxon>
    </lineage>
</organism>
<accession>A0A5B8J9W6</accession>
<evidence type="ECO:0000259" key="5">
    <source>
        <dbReference type="Pfam" id="PF04198"/>
    </source>
</evidence>
<dbReference type="PANTHER" id="PTHR34294:SF1">
    <property type="entry name" value="TRANSCRIPTIONAL REGULATOR LSRR"/>
    <property type="match status" value="1"/>
</dbReference>
<sequence>MQGKAKRLDDAARAGWLYYIAGNTQDEIASKLGVSRQSAQRLVAQAMQSGMVKVRIDHPIANCLSLARELVDRFDLEDSEVVPTDPASDDATLGVAEATADDMESWLSRPEPITMALGTGRTLRAAVACLPHLDCAQHRIVSLTGNISPDGSTAHYNVIFSVADIVSARTFPVPLPVIASSPEERDMLQSQPMVRATFRLAQDADVAFIGIGEMGPNAPLVKDGFITVQDANDLCASGVVGEILGWVFDEKGAFIQGATNLRVASAPVPSPNRSKVIAVAKGNQKISAIRAALKGNLVSKLITDEATALALLK</sequence>
<dbReference type="Gene3D" id="3.40.50.1360">
    <property type="match status" value="1"/>
</dbReference>
<dbReference type="PANTHER" id="PTHR34294">
    <property type="entry name" value="TRANSCRIPTIONAL REGULATOR-RELATED"/>
    <property type="match status" value="1"/>
</dbReference>
<evidence type="ECO:0000313" key="7">
    <source>
        <dbReference type="Proteomes" id="UP000318483"/>
    </source>
</evidence>
<proteinExistence type="inferred from homology"/>
<evidence type="ECO:0000256" key="4">
    <source>
        <dbReference type="ARBA" id="ARBA00023163"/>
    </source>
</evidence>
<dbReference type="GO" id="GO:0003677">
    <property type="term" value="F:DNA binding"/>
    <property type="evidence" value="ECO:0007669"/>
    <property type="project" value="UniProtKB-KW"/>
</dbReference>
<keyword evidence="6" id="KW-0614">Plasmid</keyword>
<dbReference type="Pfam" id="PF04198">
    <property type="entry name" value="Sugar-bind"/>
    <property type="match status" value="1"/>
</dbReference>
<dbReference type="Proteomes" id="UP000318483">
    <property type="component" value="Plasmid unnamed3"/>
</dbReference>
<dbReference type="KEGG" id="lit:FPZ52_15455"/>
<keyword evidence="4" id="KW-0804">Transcription</keyword>
<keyword evidence="2" id="KW-0805">Transcription regulation</keyword>
<gene>
    <name evidence="6" type="ORF">FPZ52_15455</name>
</gene>
<evidence type="ECO:0000313" key="6">
    <source>
        <dbReference type="EMBL" id="QDY71107.1"/>
    </source>
</evidence>
<evidence type="ECO:0000256" key="1">
    <source>
        <dbReference type="ARBA" id="ARBA00010466"/>
    </source>
</evidence>
<geneLocation type="plasmid" evidence="6 7">
    <name>unnamed3</name>
</geneLocation>
<dbReference type="AlphaFoldDB" id="A0A5B8J9W6"/>
<dbReference type="RefSeq" id="WP_146366523.1">
    <property type="nucleotide sequence ID" value="NZ_CP042264.1"/>
</dbReference>
<name>A0A5B8J9W6_9RHOB</name>
<protein>
    <submittedName>
        <fullName evidence="6">Sugar-binding transcriptional regulator</fullName>
    </submittedName>
</protein>
<feature type="domain" description="Sugar-binding" evidence="5">
    <location>
        <begin position="59"/>
        <end position="313"/>
    </location>
</feature>
<dbReference type="InterPro" id="IPR051054">
    <property type="entry name" value="SorC_transcr_regulators"/>
</dbReference>
<evidence type="ECO:0000256" key="2">
    <source>
        <dbReference type="ARBA" id="ARBA00023015"/>
    </source>
</evidence>
<keyword evidence="7" id="KW-1185">Reference proteome</keyword>
<dbReference type="EMBL" id="CP042264">
    <property type="protein sequence ID" value="QDY71107.1"/>
    <property type="molecule type" value="Genomic_DNA"/>
</dbReference>
<dbReference type="SUPFAM" id="SSF100950">
    <property type="entry name" value="NagB/RpiA/CoA transferase-like"/>
    <property type="match status" value="1"/>
</dbReference>
<dbReference type="Gene3D" id="1.10.10.10">
    <property type="entry name" value="Winged helix-like DNA-binding domain superfamily/Winged helix DNA-binding domain"/>
    <property type="match status" value="1"/>
</dbReference>
<dbReference type="InterPro" id="IPR007324">
    <property type="entry name" value="Sugar-bd_dom_put"/>
</dbReference>
<evidence type="ECO:0000256" key="3">
    <source>
        <dbReference type="ARBA" id="ARBA00023125"/>
    </source>
</evidence>
<dbReference type="OrthoDB" id="7065657at2"/>
<reference evidence="6 7" key="1">
    <citation type="submission" date="2019-07" db="EMBL/GenBank/DDBJ databases">
        <title>Litoreibacter alkalisoli sp. nov., isolated from saline-alkaline soil.</title>
        <authorList>
            <person name="Wang S."/>
            <person name="Xu L."/>
            <person name="Xing Y.-T."/>
            <person name="Sun J.-Q."/>
        </authorList>
    </citation>
    <scope>NUCLEOTIDE SEQUENCE [LARGE SCALE GENOMIC DNA]</scope>
    <source>
        <strain evidence="6 7">LN3S51</strain>
        <plasmid evidence="6 7">unnamed3</plasmid>
    </source>
</reference>
<keyword evidence="3" id="KW-0238">DNA-binding</keyword>
<dbReference type="InterPro" id="IPR036388">
    <property type="entry name" value="WH-like_DNA-bd_sf"/>
</dbReference>
<comment type="similarity">
    <text evidence="1">Belongs to the SorC transcriptional regulatory family.</text>
</comment>
<dbReference type="GO" id="GO:0030246">
    <property type="term" value="F:carbohydrate binding"/>
    <property type="evidence" value="ECO:0007669"/>
    <property type="project" value="InterPro"/>
</dbReference>
<dbReference type="InterPro" id="IPR037171">
    <property type="entry name" value="NagB/RpiA_transferase-like"/>
</dbReference>